<dbReference type="AlphaFoldDB" id="H2J5Y4"/>
<dbReference type="STRING" id="443254.Marpi_1822"/>
<dbReference type="KEGG" id="mpz:Marpi_1822"/>
<dbReference type="eggNOG" id="ENOG5033CSE">
    <property type="taxonomic scope" value="Bacteria"/>
</dbReference>
<sequence length="312" mass="36876">MKMRKEIIILILSILSGTLGLIFIIKNNKYGYLFIAIYFLLAIIISYSYKKRYSDIFKKLPFFVLFFPFFPFIQYLQNIKIESRYKPVEISEKKEEENERVNFSSVDLAPFMIVLKYGDPEQRKFVVRLVYDAIKNEAIDFSTGIHLLNEAIKIDEHPDVVLYASDAITNLENFLIEKISYYYENLNTLEDYINFGKFSYYYAKSGFLAGEHKQEILWQSALILRTAVHVFPESPELILYLLKTLELLEEYNELEEVLEDKIKNFKAQKIMEYAIFYYIKRKKPKNVQRLVSDYILLGFKPESEALKFLLGG</sequence>
<gene>
    <name evidence="2" type="ordered locus">Marpi_1822</name>
</gene>
<feature type="transmembrane region" description="Helical" evidence="1">
    <location>
        <begin position="60"/>
        <end position="77"/>
    </location>
</feature>
<accession>H2J5Y4</accession>
<dbReference type="EMBL" id="CP003257">
    <property type="protein sequence ID" value="AEX86203.1"/>
    <property type="molecule type" value="Genomic_DNA"/>
</dbReference>
<feature type="transmembrane region" description="Helical" evidence="1">
    <location>
        <begin position="31"/>
        <end position="48"/>
    </location>
</feature>
<dbReference type="Proteomes" id="UP000007161">
    <property type="component" value="Chromosome"/>
</dbReference>
<keyword evidence="3" id="KW-1185">Reference proteome</keyword>
<keyword evidence="1" id="KW-0812">Transmembrane</keyword>
<dbReference type="OrthoDB" id="37694at2"/>
<evidence type="ECO:0000313" key="2">
    <source>
        <dbReference type="EMBL" id="AEX86203.1"/>
    </source>
</evidence>
<protein>
    <submittedName>
        <fullName evidence="2">Uncharacterized protein</fullName>
    </submittedName>
</protein>
<name>H2J5Y4_MARPK</name>
<evidence type="ECO:0000313" key="3">
    <source>
        <dbReference type="Proteomes" id="UP000007161"/>
    </source>
</evidence>
<dbReference type="HOGENOM" id="CLU_976393_0_0_0"/>
<reference evidence="3" key="2">
    <citation type="submission" date="2012-01" db="EMBL/GenBank/DDBJ databases">
        <title>Complete sequence of chromosome of Marinitoga piezophila KA3.</title>
        <authorList>
            <person name="Lucas S."/>
            <person name="Han J."/>
            <person name="Lapidus A."/>
            <person name="Cheng J.-F."/>
            <person name="Goodwin L."/>
            <person name="Pitluck S."/>
            <person name="Peters L."/>
            <person name="Mikhailova N."/>
            <person name="Teshima H."/>
            <person name="Detter J.C."/>
            <person name="Han C."/>
            <person name="Tapia R."/>
            <person name="Land M."/>
            <person name="Hauser L."/>
            <person name="Kyrpides N."/>
            <person name="Ivanova N."/>
            <person name="Pagani I."/>
            <person name="Jebbar M."/>
            <person name="Vannier P."/>
            <person name="Oger P."/>
            <person name="Cario A."/>
            <person name="Bartlett D."/>
            <person name="Noll K.M."/>
            <person name="Woyke T."/>
        </authorList>
    </citation>
    <scope>NUCLEOTIDE SEQUENCE [LARGE SCALE GENOMIC DNA]</scope>
    <source>
        <strain evidence="3">DSM 14283 / JCM 11233 / KA3</strain>
    </source>
</reference>
<keyword evidence="1" id="KW-1133">Transmembrane helix</keyword>
<evidence type="ECO:0000256" key="1">
    <source>
        <dbReference type="SAM" id="Phobius"/>
    </source>
</evidence>
<organism evidence="2 3">
    <name type="scientific">Marinitoga piezophila (strain DSM 14283 / JCM 11233 / KA3)</name>
    <dbReference type="NCBI Taxonomy" id="443254"/>
    <lineage>
        <taxon>Bacteria</taxon>
        <taxon>Thermotogati</taxon>
        <taxon>Thermotogota</taxon>
        <taxon>Thermotogae</taxon>
        <taxon>Petrotogales</taxon>
        <taxon>Petrotogaceae</taxon>
        <taxon>Marinitoga</taxon>
    </lineage>
</organism>
<keyword evidence="1" id="KW-0472">Membrane</keyword>
<feature type="transmembrane region" description="Helical" evidence="1">
    <location>
        <begin position="7"/>
        <end position="25"/>
    </location>
</feature>
<dbReference type="RefSeq" id="WP_014297274.1">
    <property type="nucleotide sequence ID" value="NC_016751.1"/>
</dbReference>
<proteinExistence type="predicted"/>
<reference evidence="2 3" key="1">
    <citation type="journal article" date="2012" name="J. Bacteriol.">
        <title>Complete Genome Sequence of the Thermophilic, Piezophilic, Heterotrophic Bacterium Marinitoga piezophila KA3.</title>
        <authorList>
            <person name="Lucas S."/>
            <person name="Han J."/>
            <person name="Lapidus A."/>
            <person name="Cheng J.F."/>
            <person name="Goodwin L.A."/>
            <person name="Pitluck S."/>
            <person name="Peters L."/>
            <person name="Mikhailova N."/>
            <person name="Teshima H."/>
            <person name="Detter J.C."/>
            <person name="Han C."/>
            <person name="Tapia R."/>
            <person name="Land M."/>
            <person name="Hauser L."/>
            <person name="Kyrpides N.C."/>
            <person name="Ivanova N."/>
            <person name="Pagani I."/>
            <person name="Vannier P."/>
            <person name="Oger P."/>
            <person name="Bartlett D.H."/>
            <person name="Noll K.M."/>
            <person name="Woyke T."/>
            <person name="Jebbar M."/>
        </authorList>
    </citation>
    <scope>NUCLEOTIDE SEQUENCE [LARGE SCALE GENOMIC DNA]</scope>
    <source>
        <strain evidence="3">DSM 14283 / JCM 11233 / KA3</strain>
    </source>
</reference>